<evidence type="ECO:0000256" key="1">
    <source>
        <dbReference type="ARBA" id="ARBA00023015"/>
    </source>
</evidence>
<evidence type="ECO:0000256" key="3">
    <source>
        <dbReference type="ARBA" id="ARBA00023163"/>
    </source>
</evidence>
<sequence>MPSSSFPSDVHSIYYLDTDLMPLREHPYHFRCGFYLVCTQGRALVSTGVQQYVFDEQTELIFLTGSLLEVLDTTPDFHARALFFPQEVFLKAILPIDTPYFNYTHEHPCYRHTPDERSQKTWREMLLWMDMARMLFAENQSTFQPQHEHNFLQSLLMWLFNTIPDKQAATGILYNRKQQLCHRFMQLVREHSSQEHLVPFYATRLCITPRYLYEATTQYLDGKSPKQLIDEQLVAEVKVLLNNPTLSITGIAAQLNFADQSCLSRFFKKQTGLSPKEYREQRI</sequence>
<name>A0A9D2HXX2_9BACE</name>
<evidence type="ECO:0000313" key="5">
    <source>
        <dbReference type="EMBL" id="HJA86526.1"/>
    </source>
</evidence>
<dbReference type="AlphaFoldDB" id="A0A9D2HXX2"/>
<dbReference type="Proteomes" id="UP000823862">
    <property type="component" value="Unassembled WGS sequence"/>
</dbReference>
<keyword evidence="3" id="KW-0804">Transcription</keyword>
<dbReference type="InterPro" id="IPR018060">
    <property type="entry name" value="HTH_AraC"/>
</dbReference>
<evidence type="ECO:0000259" key="4">
    <source>
        <dbReference type="PROSITE" id="PS01124"/>
    </source>
</evidence>
<reference evidence="5" key="1">
    <citation type="journal article" date="2021" name="PeerJ">
        <title>Extensive microbial diversity within the chicken gut microbiome revealed by metagenomics and culture.</title>
        <authorList>
            <person name="Gilroy R."/>
            <person name="Ravi A."/>
            <person name="Getino M."/>
            <person name="Pursley I."/>
            <person name="Horton D.L."/>
            <person name="Alikhan N.F."/>
            <person name="Baker D."/>
            <person name="Gharbi K."/>
            <person name="Hall N."/>
            <person name="Watson M."/>
            <person name="Adriaenssens E.M."/>
            <person name="Foster-Nyarko E."/>
            <person name="Jarju S."/>
            <person name="Secka A."/>
            <person name="Antonio M."/>
            <person name="Oren A."/>
            <person name="Chaudhuri R.R."/>
            <person name="La Ragione R."/>
            <person name="Hildebrand F."/>
            <person name="Pallen M.J."/>
        </authorList>
    </citation>
    <scope>NUCLEOTIDE SEQUENCE</scope>
    <source>
        <strain evidence="5">ChiHjej12B11-9795</strain>
    </source>
</reference>
<dbReference type="Pfam" id="PF12833">
    <property type="entry name" value="HTH_18"/>
    <property type="match status" value="1"/>
</dbReference>
<protein>
    <submittedName>
        <fullName evidence="5">Helix-turn-helix domain-containing protein</fullName>
    </submittedName>
</protein>
<keyword evidence="1" id="KW-0805">Transcription regulation</keyword>
<dbReference type="GO" id="GO:0043565">
    <property type="term" value="F:sequence-specific DNA binding"/>
    <property type="evidence" value="ECO:0007669"/>
    <property type="project" value="InterPro"/>
</dbReference>
<accession>A0A9D2HXX2</accession>
<evidence type="ECO:0000313" key="6">
    <source>
        <dbReference type="Proteomes" id="UP000823862"/>
    </source>
</evidence>
<dbReference type="SMART" id="SM00342">
    <property type="entry name" value="HTH_ARAC"/>
    <property type="match status" value="1"/>
</dbReference>
<evidence type="ECO:0000256" key="2">
    <source>
        <dbReference type="ARBA" id="ARBA00023125"/>
    </source>
</evidence>
<dbReference type="SUPFAM" id="SSF46689">
    <property type="entry name" value="Homeodomain-like"/>
    <property type="match status" value="1"/>
</dbReference>
<keyword evidence="2" id="KW-0238">DNA-binding</keyword>
<dbReference type="PROSITE" id="PS01124">
    <property type="entry name" value="HTH_ARAC_FAMILY_2"/>
    <property type="match status" value="1"/>
</dbReference>
<gene>
    <name evidence="5" type="ORF">H9950_10135</name>
</gene>
<reference evidence="5" key="2">
    <citation type="submission" date="2021-04" db="EMBL/GenBank/DDBJ databases">
        <authorList>
            <person name="Gilroy R."/>
        </authorList>
    </citation>
    <scope>NUCLEOTIDE SEQUENCE</scope>
    <source>
        <strain evidence="5">ChiHjej12B11-9795</strain>
    </source>
</reference>
<organism evidence="5 6">
    <name type="scientific">Candidatus Bacteroides avicola</name>
    <dbReference type="NCBI Taxonomy" id="2838468"/>
    <lineage>
        <taxon>Bacteria</taxon>
        <taxon>Pseudomonadati</taxon>
        <taxon>Bacteroidota</taxon>
        <taxon>Bacteroidia</taxon>
        <taxon>Bacteroidales</taxon>
        <taxon>Bacteroidaceae</taxon>
        <taxon>Bacteroides</taxon>
    </lineage>
</organism>
<dbReference type="PANTHER" id="PTHR43280:SF32">
    <property type="entry name" value="TRANSCRIPTIONAL REGULATORY PROTEIN"/>
    <property type="match status" value="1"/>
</dbReference>
<feature type="domain" description="HTH araC/xylS-type" evidence="4">
    <location>
        <begin position="182"/>
        <end position="281"/>
    </location>
</feature>
<comment type="caution">
    <text evidence="5">The sequence shown here is derived from an EMBL/GenBank/DDBJ whole genome shotgun (WGS) entry which is preliminary data.</text>
</comment>
<dbReference type="InterPro" id="IPR009057">
    <property type="entry name" value="Homeodomain-like_sf"/>
</dbReference>
<dbReference type="PANTHER" id="PTHR43280">
    <property type="entry name" value="ARAC-FAMILY TRANSCRIPTIONAL REGULATOR"/>
    <property type="match status" value="1"/>
</dbReference>
<proteinExistence type="predicted"/>
<dbReference type="Gene3D" id="1.10.10.60">
    <property type="entry name" value="Homeodomain-like"/>
    <property type="match status" value="1"/>
</dbReference>
<dbReference type="GO" id="GO:0003700">
    <property type="term" value="F:DNA-binding transcription factor activity"/>
    <property type="evidence" value="ECO:0007669"/>
    <property type="project" value="InterPro"/>
</dbReference>
<dbReference type="EMBL" id="DWZI01000050">
    <property type="protein sequence ID" value="HJA86526.1"/>
    <property type="molecule type" value="Genomic_DNA"/>
</dbReference>